<reference evidence="9 10" key="1">
    <citation type="journal article" date="2023" name="Hortic Res">
        <title>Pangenome of water caltrop reveals structural variations and asymmetric subgenome divergence after allopolyploidization.</title>
        <authorList>
            <person name="Zhang X."/>
            <person name="Chen Y."/>
            <person name="Wang L."/>
            <person name="Yuan Y."/>
            <person name="Fang M."/>
            <person name="Shi L."/>
            <person name="Lu R."/>
            <person name="Comes H.P."/>
            <person name="Ma Y."/>
            <person name="Chen Y."/>
            <person name="Huang G."/>
            <person name="Zhou Y."/>
            <person name="Zheng Z."/>
            <person name="Qiu Y."/>
        </authorList>
    </citation>
    <scope>NUCLEOTIDE SEQUENCE [LARGE SCALE GENOMIC DNA]</scope>
    <source>
        <tissue evidence="9">Roots</tissue>
    </source>
</reference>
<evidence type="ECO:0000256" key="3">
    <source>
        <dbReference type="ARBA" id="ARBA00023015"/>
    </source>
</evidence>
<evidence type="ECO:0000313" key="9">
    <source>
        <dbReference type="EMBL" id="KAK4745664.1"/>
    </source>
</evidence>
<feature type="domain" description="PPC" evidence="8">
    <location>
        <begin position="117"/>
        <end position="258"/>
    </location>
</feature>
<evidence type="ECO:0000313" key="10">
    <source>
        <dbReference type="Proteomes" id="UP001345219"/>
    </source>
</evidence>
<dbReference type="InterPro" id="IPR014476">
    <property type="entry name" value="AHL15-29"/>
</dbReference>
<feature type="compositionally biased region" description="Low complexity" evidence="7">
    <location>
        <begin position="259"/>
        <end position="283"/>
    </location>
</feature>
<feature type="compositionally biased region" description="Basic and acidic residues" evidence="7">
    <location>
        <begin position="1"/>
        <end position="10"/>
    </location>
</feature>
<proteinExistence type="predicted"/>
<dbReference type="CDD" id="cd11378">
    <property type="entry name" value="DUF296"/>
    <property type="match status" value="1"/>
</dbReference>
<keyword evidence="10" id="KW-1185">Reference proteome</keyword>
<keyword evidence="3" id="KW-0805">Transcription regulation</keyword>
<evidence type="ECO:0000256" key="5">
    <source>
        <dbReference type="ARBA" id="ARBA00023163"/>
    </source>
</evidence>
<dbReference type="GO" id="GO:0003700">
    <property type="term" value="F:DNA-binding transcription factor activity"/>
    <property type="evidence" value="ECO:0007669"/>
    <property type="project" value="TreeGrafter"/>
</dbReference>
<evidence type="ECO:0000256" key="2">
    <source>
        <dbReference type="ARBA" id="ARBA00004123"/>
    </source>
</evidence>
<sequence>MKRDYLEPKSEAAAAAGSMFSKIHHPPSLHPSQQLHPFSHHFQLAAGDRQGSEDDSSAATSRQSPPSSATPDNPRPKPEAGSAGDGATIEVIRRPRGRPPGSKNKPKPPVVITREPEPVMSPYILEIPGGADIVEAISRFCRRKGIGLCVLSGTGTVANCTLLQPSAANAPSGATVTFHGRFEILSISATFLQQNLSLPVPSGFKISLAGPQGQIVGGHVAGPLVAAGPVFVVAASFNNPSYHRLMEEHDDCGKSTADGNSPPVSGGVDSGGNHSHGHQQQQGTDSCGVPTMYSCHMPTESMWVTPSKQHQQNHY</sequence>
<feature type="region of interest" description="Disordered" evidence="7">
    <location>
        <begin position="1"/>
        <end position="114"/>
    </location>
</feature>
<comment type="caution">
    <text evidence="9">The sequence shown here is derived from an EMBL/GenBank/DDBJ whole genome shotgun (WGS) entry which is preliminary data.</text>
</comment>
<evidence type="ECO:0000256" key="1">
    <source>
        <dbReference type="ARBA" id="ARBA00003687"/>
    </source>
</evidence>
<dbReference type="GO" id="GO:0003680">
    <property type="term" value="F:minor groove of adenine-thymine-rich DNA binding"/>
    <property type="evidence" value="ECO:0007669"/>
    <property type="project" value="InterPro"/>
</dbReference>
<dbReference type="EMBL" id="JAXIOK010000021">
    <property type="protein sequence ID" value="KAK4745664.1"/>
    <property type="molecule type" value="Genomic_DNA"/>
</dbReference>
<dbReference type="Proteomes" id="UP001345219">
    <property type="component" value="Chromosome 10"/>
</dbReference>
<protein>
    <recommendedName>
        <fullName evidence="8">PPC domain-containing protein</fullName>
    </recommendedName>
</protein>
<dbReference type="Gene3D" id="3.30.1330.80">
    <property type="entry name" value="Hypothetical protein, similar to alpha- acetolactate decarboxylase, domain 2"/>
    <property type="match status" value="1"/>
</dbReference>
<dbReference type="InterPro" id="IPR005175">
    <property type="entry name" value="PPC_dom"/>
</dbReference>
<accession>A0AAN7GX84</accession>
<evidence type="ECO:0000256" key="4">
    <source>
        <dbReference type="ARBA" id="ARBA00023125"/>
    </source>
</evidence>
<dbReference type="PROSITE" id="PS51742">
    <property type="entry name" value="PPC"/>
    <property type="match status" value="1"/>
</dbReference>
<evidence type="ECO:0000256" key="7">
    <source>
        <dbReference type="SAM" id="MobiDB-lite"/>
    </source>
</evidence>
<gene>
    <name evidence="9" type="ORF">SAY87_011976</name>
</gene>
<name>A0AAN7GX84_9MYRT</name>
<keyword evidence="4" id="KW-0238">DNA-binding</keyword>
<evidence type="ECO:0000256" key="6">
    <source>
        <dbReference type="ARBA" id="ARBA00023242"/>
    </source>
</evidence>
<dbReference type="AlphaFoldDB" id="A0AAN7GX84"/>
<keyword evidence="6" id="KW-0539">Nucleus</keyword>
<feature type="region of interest" description="Disordered" evidence="7">
    <location>
        <begin position="250"/>
        <end position="289"/>
    </location>
</feature>
<dbReference type="PANTHER" id="PTHR31100">
    <property type="entry name" value="AT-HOOK MOTIF NUCLEAR-LOCALIZED PROTEIN 15"/>
    <property type="match status" value="1"/>
</dbReference>
<comment type="subcellular location">
    <subcellularLocation>
        <location evidence="2">Nucleus</location>
    </subcellularLocation>
</comment>
<keyword evidence="5" id="KW-0804">Transcription</keyword>
<evidence type="ECO:0000259" key="8">
    <source>
        <dbReference type="PROSITE" id="PS51742"/>
    </source>
</evidence>
<dbReference type="PANTHER" id="PTHR31100:SF69">
    <property type="entry name" value="AT-HOOK MOTIF NUCLEAR-LOCALIZED PROTEIN 17-RELATED"/>
    <property type="match status" value="1"/>
</dbReference>
<feature type="compositionally biased region" description="Polar residues" evidence="7">
    <location>
        <begin position="57"/>
        <end position="71"/>
    </location>
</feature>
<comment type="function">
    <text evidence="1">Transcription factor that specifically binds AT-rich DNA sequences related to the nuclear matrix attachment regions (MARs).</text>
</comment>
<dbReference type="GO" id="GO:0005634">
    <property type="term" value="C:nucleus"/>
    <property type="evidence" value="ECO:0007669"/>
    <property type="project" value="UniProtKB-SubCell"/>
</dbReference>
<dbReference type="Pfam" id="PF03479">
    <property type="entry name" value="PCC"/>
    <property type="match status" value="1"/>
</dbReference>
<dbReference type="SUPFAM" id="SSF117856">
    <property type="entry name" value="AF0104/ALDC/Ptd012-like"/>
    <property type="match status" value="1"/>
</dbReference>
<organism evidence="9 10">
    <name type="scientific">Trapa incisa</name>
    <dbReference type="NCBI Taxonomy" id="236973"/>
    <lineage>
        <taxon>Eukaryota</taxon>
        <taxon>Viridiplantae</taxon>
        <taxon>Streptophyta</taxon>
        <taxon>Embryophyta</taxon>
        <taxon>Tracheophyta</taxon>
        <taxon>Spermatophyta</taxon>
        <taxon>Magnoliopsida</taxon>
        <taxon>eudicotyledons</taxon>
        <taxon>Gunneridae</taxon>
        <taxon>Pentapetalae</taxon>
        <taxon>rosids</taxon>
        <taxon>malvids</taxon>
        <taxon>Myrtales</taxon>
        <taxon>Lythraceae</taxon>
        <taxon>Trapa</taxon>
    </lineage>
</organism>
<dbReference type="FunFam" id="3.30.1330.80:FF:000006">
    <property type="entry name" value="AT-hook motif nuclear-localized protein"/>
    <property type="match status" value="1"/>
</dbReference>